<feature type="transmembrane region" description="Helical" evidence="1">
    <location>
        <begin position="92"/>
        <end position="112"/>
    </location>
</feature>
<keyword evidence="1" id="KW-0472">Membrane</keyword>
<keyword evidence="1" id="KW-1133">Transmembrane helix</keyword>
<organism evidence="2 3">
    <name type="scientific">Fodinibius salinus</name>
    <dbReference type="NCBI Taxonomy" id="860790"/>
    <lineage>
        <taxon>Bacteria</taxon>
        <taxon>Pseudomonadati</taxon>
        <taxon>Balneolota</taxon>
        <taxon>Balneolia</taxon>
        <taxon>Balneolales</taxon>
        <taxon>Balneolaceae</taxon>
        <taxon>Fodinibius</taxon>
    </lineage>
</organism>
<dbReference type="AlphaFoldDB" id="A0A5D3YKT8"/>
<evidence type="ECO:0000256" key="1">
    <source>
        <dbReference type="SAM" id="Phobius"/>
    </source>
</evidence>
<keyword evidence="1" id="KW-0812">Transmembrane</keyword>
<evidence type="ECO:0008006" key="4">
    <source>
        <dbReference type="Google" id="ProtNLM"/>
    </source>
</evidence>
<reference evidence="2 3" key="1">
    <citation type="submission" date="2019-07" db="EMBL/GenBank/DDBJ databases">
        <title>Genomic Encyclopedia of Archaeal and Bacterial Type Strains, Phase II (KMG-II): from individual species to whole genera.</title>
        <authorList>
            <person name="Goeker M."/>
        </authorList>
    </citation>
    <scope>NUCLEOTIDE SEQUENCE [LARGE SCALE GENOMIC DNA]</scope>
    <source>
        <strain evidence="2 3">DSM 21935</strain>
    </source>
</reference>
<feature type="transmembrane region" description="Helical" evidence="1">
    <location>
        <begin position="59"/>
        <end position="80"/>
    </location>
</feature>
<protein>
    <recommendedName>
        <fullName evidence="4">DUF1440 domain-containing protein</fullName>
    </recommendedName>
</protein>
<accession>A0A5D3YKT8</accession>
<dbReference type="RefSeq" id="WP_211359374.1">
    <property type="nucleotide sequence ID" value="NZ_VNHY01000002.1"/>
</dbReference>
<gene>
    <name evidence="2" type="ORF">LX73_1272</name>
</gene>
<dbReference type="EMBL" id="VNHY01000002">
    <property type="protein sequence ID" value="TYP93566.1"/>
    <property type="molecule type" value="Genomic_DNA"/>
</dbReference>
<keyword evidence="3" id="KW-1185">Reference proteome</keyword>
<sequence length="149" mass="16010">MSSLLKNKFTKKGIGYGLLGTLVMSLIMLTGMATGMSPIPEPIPVAIAKGIIGDLPQPLIMGFAIITHFGYGAFWGAVLFNWMKAQGNIWHGLGWGVMLWFIMELIVLPLLGWGAFGSAITPKIAVATLVLHLIYGGTLGWGLKRLTNV</sequence>
<dbReference type="Proteomes" id="UP000324595">
    <property type="component" value="Unassembled WGS sequence"/>
</dbReference>
<dbReference type="InterPro" id="IPR046739">
    <property type="entry name" value="DUF6789"/>
</dbReference>
<proteinExistence type="predicted"/>
<feature type="transmembrane region" description="Helical" evidence="1">
    <location>
        <begin position="16"/>
        <end position="39"/>
    </location>
</feature>
<feature type="transmembrane region" description="Helical" evidence="1">
    <location>
        <begin position="124"/>
        <end position="143"/>
    </location>
</feature>
<dbReference type="Pfam" id="PF20587">
    <property type="entry name" value="DUF6789"/>
    <property type="match status" value="1"/>
</dbReference>
<comment type="caution">
    <text evidence="2">The sequence shown here is derived from an EMBL/GenBank/DDBJ whole genome shotgun (WGS) entry which is preliminary data.</text>
</comment>
<evidence type="ECO:0000313" key="3">
    <source>
        <dbReference type="Proteomes" id="UP000324595"/>
    </source>
</evidence>
<name>A0A5D3YKT8_9BACT</name>
<evidence type="ECO:0000313" key="2">
    <source>
        <dbReference type="EMBL" id="TYP93566.1"/>
    </source>
</evidence>